<dbReference type="PANTHER" id="PTHR47718">
    <property type="entry name" value="OS01G0519700 PROTEIN"/>
    <property type="match status" value="1"/>
</dbReference>
<keyword evidence="1" id="KW-0479">Metal-binding</keyword>
<feature type="region of interest" description="Disordered" evidence="5">
    <location>
        <begin position="478"/>
        <end position="552"/>
    </location>
</feature>
<sequence>MGYMIFQKGRYDKVDFTRKDLHNHISKTRRGKVKDGDAFAALAYLFSKADSDPLFLGKFTLKDGRLDNLVWADGESVVDYECFGDVLAFDTTYKKNVYNKPLVIFSGTNHHGQTTIFGCALLSDERSETFKWALKEFLKIMSEKLPGGVVTDGDRAMREAILEVFPCIPHCLCAWHLHRNTRWNEIISKYGLVENEWVQGIYNDRMKWGTAYLREHFFGRIRTTSQCEGIHSLLKNYVDSKTSLLEFMHKFSEVLRHYRNNHLTADFETFYKFLVLTTCLESFEKQAAELYTRNIFKLVKDEIEAAGALNVTECPNSGDIVEYNTISYNKDKDLFACECRLFETRGLPCSHIFGILKHRNSDFICSIGKQDTVDDIVSTLRCGAMASICWKLCDISSKNSANYRKISGELLKLISNVQNKGDAQARLFPTSALIGDPAVVKSKGAPRKVPKGQKRRRCSHCKSSRHFVRTCPLLAKEDSPAEYSNAEDEPTVEECDANKQTPSRNTKSVENTPVHNNNNFKGCRSKKSVSKLTETPKIRANGKKSRQKTEKITITQETLKDKTNTSGIEVTEVPDAAITKIPGLPQYPMHHYPVVLPYQPYGGVLPIPFHPVPNGIAYFNQYPSTAGITSYP</sequence>
<keyword evidence="8" id="KW-1185">Reference proteome</keyword>
<evidence type="ECO:0000256" key="4">
    <source>
        <dbReference type="PROSITE-ProRule" id="PRU00325"/>
    </source>
</evidence>
<dbReference type="AlphaFoldDB" id="A0A445CC99"/>
<dbReference type="EMBL" id="SDMP01000007">
    <property type="protein sequence ID" value="RYR48574.1"/>
    <property type="molecule type" value="Genomic_DNA"/>
</dbReference>
<dbReference type="Proteomes" id="UP000289738">
    <property type="component" value="Chromosome A07"/>
</dbReference>
<reference evidence="7 8" key="1">
    <citation type="submission" date="2019-01" db="EMBL/GenBank/DDBJ databases">
        <title>Sequencing of cultivated peanut Arachis hypogaea provides insights into genome evolution and oil improvement.</title>
        <authorList>
            <person name="Chen X."/>
        </authorList>
    </citation>
    <scope>NUCLEOTIDE SEQUENCE [LARGE SCALE GENOMIC DNA]</scope>
    <source>
        <strain evidence="8">cv. Fuhuasheng</strain>
        <tissue evidence="7">Leaves</tissue>
    </source>
</reference>
<evidence type="ECO:0000313" key="7">
    <source>
        <dbReference type="EMBL" id="RYR48574.1"/>
    </source>
</evidence>
<evidence type="ECO:0000259" key="6">
    <source>
        <dbReference type="PROSITE" id="PS50966"/>
    </source>
</evidence>
<dbReference type="STRING" id="3818.A0A445CC99"/>
<dbReference type="Pfam" id="PF10551">
    <property type="entry name" value="MULE"/>
    <property type="match status" value="1"/>
</dbReference>
<dbReference type="InterPro" id="IPR006564">
    <property type="entry name" value="Znf_PMZ"/>
</dbReference>
<keyword evidence="3" id="KW-0862">Zinc</keyword>
<feature type="domain" description="SWIM-type" evidence="6">
    <location>
        <begin position="324"/>
        <end position="360"/>
    </location>
</feature>
<evidence type="ECO:0000256" key="3">
    <source>
        <dbReference type="ARBA" id="ARBA00022833"/>
    </source>
</evidence>
<gene>
    <name evidence="7" type="ORF">Ahy_A07g034610</name>
</gene>
<evidence type="ECO:0000256" key="5">
    <source>
        <dbReference type="SAM" id="MobiDB-lite"/>
    </source>
</evidence>
<dbReference type="InterPro" id="IPR018289">
    <property type="entry name" value="MULE_transposase_dom"/>
</dbReference>
<comment type="caution">
    <text evidence="7">The sequence shown here is derived from an EMBL/GenBank/DDBJ whole genome shotgun (WGS) entry which is preliminary data.</text>
</comment>
<dbReference type="SMART" id="SM00575">
    <property type="entry name" value="ZnF_PMZ"/>
    <property type="match status" value="1"/>
</dbReference>
<organism evidence="7 8">
    <name type="scientific">Arachis hypogaea</name>
    <name type="common">Peanut</name>
    <dbReference type="NCBI Taxonomy" id="3818"/>
    <lineage>
        <taxon>Eukaryota</taxon>
        <taxon>Viridiplantae</taxon>
        <taxon>Streptophyta</taxon>
        <taxon>Embryophyta</taxon>
        <taxon>Tracheophyta</taxon>
        <taxon>Spermatophyta</taxon>
        <taxon>Magnoliopsida</taxon>
        <taxon>eudicotyledons</taxon>
        <taxon>Gunneridae</taxon>
        <taxon>Pentapetalae</taxon>
        <taxon>rosids</taxon>
        <taxon>fabids</taxon>
        <taxon>Fabales</taxon>
        <taxon>Fabaceae</taxon>
        <taxon>Papilionoideae</taxon>
        <taxon>50 kb inversion clade</taxon>
        <taxon>dalbergioids sensu lato</taxon>
        <taxon>Dalbergieae</taxon>
        <taxon>Pterocarpus clade</taxon>
        <taxon>Arachis</taxon>
    </lineage>
</organism>
<dbReference type="PANTHER" id="PTHR47718:SF15">
    <property type="entry name" value="PROTEIN FAR1-RELATED SEQUENCE 5-LIKE"/>
    <property type="match status" value="1"/>
</dbReference>
<protein>
    <recommendedName>
        <fullName evidence="6">SWIM-type domain-containing protein</fullName>
    </recommendedName>
</protein>
<evidence type="ECO:0000256" key="1">
    <source>
        <dbReference type="ARBA" id="ARBA00022723"/>
    </source>
</evidence>
<feature type="compositionally biased region" description="Acidic residues" evidence="5">
    <location>
        <begin position="485"/>
        <end position="495"/>
    </location>
</feature>
<proteinExistence type="predicted"/>
<name>A0A445CC99_ARAHY</name>
<keyword evidence="2 4" id="KW-0863">Zinc-finger</keyword>
<dbReference type="PROSITE" id="PS50966">
    <property type="entry name" value="ZF_SWIM"/>
    <property type="match status" value="1"/>
</dbReference>
<evidence type="ECO:0000256" key="2">
    <source>
        <dbReference type="ARBA" id="ARBA00022771"/>
    </source>
</evidence>
<dbReference type="GO" id="GO:0008270">
    <property type="term" value="F:zinc ion binding"/>
    <property type="evidence" value="ECO:0007669"/>
    <property type="project" value="UniProtKB-KW"/>
</dbReference>
<evidence type="ECO:0000313" key="8">
    <source>
        <dbReference type="Proteomes" id="UP000289738"/>
    </source>
</evidence>
<accession>A0A445CC99</accession>
<feature type="compositionally biased region" description="Polar residues" evidence="5">
    <location>
        <begin position="498"/>
        <end position="520"/>
    </location>
</feature>
<dbReference type="InterPro" id="IPR007527">
    <property type="entry name" value="Znf_SWIM"/>
</dbReference>